<keyword evidence="10" id="KW-1185">Reference proteome</keyword>
<evidence type="ECO:0000259" key="7">
    <source>
        <dbReference type="SMART" id="SM01031"/>
    </source>
</evidence>
<dbReference type="EMBL" id="JNBS01000283">
    <property type="protein sequence ID" value="OQS07046.1"/>
    <property type="molecule type" value="Genomic_DNA"/>
</dbReference>
<evidence type="ECO:0000313" key="10">
    <source>
        <dbReference type="Proteomes" id="UP000243217"/>
    </source>
</evidence>
<dbReference type="SUPFAM" id="SSF54001">
    <property type="entry name" value="Cysteine proteinases"/>
    <property type="match status" value="1"/>
</dbReference>
<dbReference type="FunFam" id="3.30.70.2460:FF:000001">
    <property type="entry name" value="DNA repair protein Rad4 family"/>
    <property type="match status" value="1"/>
</dbReference>
<gene>
    <name evidence="9" type="ORF">THRCLA_00949</name>
</gene>
<dbReference type="InterPro" id="IPR038765">
    <property type="entry name" value="Papain-like_cys_pep_sf"/>
</dbReference>
<evidence type="ECO:0000313" key="9">
    <source>
        <dbReference type="EMBL" id="OQS07046.1"/>
    </source>
</evidence>
<dbReference type="GO" id="GO:0006289">
    <property type="term" value="P:nucleotide-excision repair"/>
    <property type="evidence" value="ECO:0007669"/>
    <property type="project" value="InterPro"/>
</dbReference>
<dbReference type="STRING" id="74557.A0A1W0A9T4"/>
<evidence type="ECO:0000259" key="8">
    <source>
        <dbReference type="SMART" id="SM01032"/>
    </source>
</evidence>
<keyword evidence="4" id="KW-0234">DNA repair</keyword>
<proteinExistence type="inferred from homology"/>
<dbReference type="OrthoDB" id="300780at2759"/>
<comment type="similarity">
    <text evidence="2">Belongs to the XPC family.</text>
</comment>
<protein>
    <submittedName>
        <fullName evidence="9">DNA repair protein</fullName>
    </submittedName>
</protein>
<dbReference type="InterPro" id="IPR004583">
    <property type="entry name" value="DNA_repair_Rad4"/>
</dbReference>
<comment type="subcellular location">
    <subcellularLocation>
        <location evidence="1">Nucleus</location>
    </subcellularLocation>
</comment>
<dbReference type="SMART" id="SM01030">
    <property type="entry name" value="BHD_1"/>
    <property type="match status" value="1"/>
</dbReference>
<evidence type="ECO:0000256" key="1">
    <source>
        <dbReference type="ARBA" id="ARBA00004123"/>
    </source>
</evidence>
<dbReference type="PANTHER" id="PTHR12135:SF0">
    <property type="entry name" value="DNA REPAIR PROTEIN COMPLEMENTING XP-C CELLS"/>
    <property type="match status" value="1"/>
</dbReference>
<evidence type="ECO:0000256" key="3">
    <source>
        <dbReference type="ARBA" id="ARBA00022763"/>
    </source>
</evidence>
<feature type="domain" description="Rad4 beta-hairpin" evidence="8">
    <location>
        <begin position="213"/>
        <end position="287"/>
    </location>
</feature>
<dbReference type="InterPro" id="IPR018327">
    <property type="entry name" value="BHD_2"/>
</dbReference>
<dbReference type="Gene3D" id="2.20.20.110">
    <property type="entry name" value="Rad4, beta-hairpin domain BHD1"/>
    <property type="match status" value="1"/>
</dbReference>
<dbReference type="InterPro" id="IPR042488">
    <property type="entry name" value="Rad4_BHD3_sf"/>
</dbReference>
<dbReference type="Pfam" id="PF10403">
    <property type="entry name" value="BHD_1"/>
    <property type="match status" value="1"/>
</dbReference>
<dbReference type="InterPro" id="IPR018326">
    <property type="entry name" value="Rad4_beta-hairpin_dom1"/>
</dbReference>
<dbReference type="GO" id="GO:0071942">
    <property type="term" value="C:XPC complex"/>
    <property type="evidence" value="ECO:0007669"/>
    <property type="project" value="TreeGrafter"/>
</dbReference>
<accession>A0A1W0A9T4</accession>
<evidence type="ECO:0000256" key="5">
    <source>
        <dbReference type="ARBA" id="ARBA00023242"/>
    </source>
</evidence>
<evidence type="ECO:0000259" key="6">
    <source>
        <dbReference type="SMART" id="SM01030"/>
    </source>
</evidence>
<dbReference type="GO" id="GO:0000111">
    <property type="term" value="C:nucleotide-excision repair factor 2 complex"/>
    <property type="evidence" value="ECO:0007669"/>
    <property type="project" value="TreeGrafter"/>
</dbReference>
<dbReference type="Proteomes" id="UP000243217">
    <property type="component" value="Unassembled WGS sequence"/>
</dbReference>
<keyword evidence="5" id="KW-0539">Nucleus</keyword>
<feature type="domain" description="Rad4 beta-hairpin" evidence="7">
    <location>
        <begin position="152"/>
        <end position="206"/>
    </location>
</feature>
<evidence type="ECO:0000256" key="2">
    <source>
        <dbReference type="ARBA" id="ARBA00009525"/>
    </source>
</evidence>
<dbReference type="Gene3D" id="3.30.70.2460">
    <property type="entry name" value="Rad4, beta-hairpin domain BHD3"/>
    <property type="match status" value="1"/>
</dbReference>
<keyword evidence="3" id="KW-0227">DNA damage</keyword>
<dbReference type="GO" id="GO:0005737">
    <property type="term" value="C:cytoplasm"/>
    <property type="evidence" value="ECO:0007669"/>
    <property type="project" value="TreeGrafter"/>
</dbReference>
<name>A0A1W0A9T4_9STRA</name>
<evidence type="ECO:0000256" key="4">
    <source>
        <dbReference type="ARBA" id="ARBA00023204"/>
    </source>
</evidence>
<dbReference type="Pfam" id="PF10404">
    <property type="entry name" value="BHD_2"/>
    <property type="match status" value="1"/>
</dbReference>
<dbReference type="SMART" id="SM01032">
    <property type="entry name" value="BHD_3"/>
    <property type="match status" value="1"/>
</dbReference>
<dbReference type="GO" id="GO:0003684">
    <property type="term" value="F:damaged DNA binding"/>
    <property type="evidence" value="ECO:0007669"/>
    <property type="project" value="InterPro"/>
</dbReference>
<sequence length="331" mass="38312">MSNSCSLRSWNELYYGEWLHVDACRNLIDQPLHVEKLRGRGSLMPFIVAFEQNGNTIDIAKKYATSWSKTQTLRTNFDENWYTELLGVGQSASMPIEIDIKAPMPTTTEQFKNHPQYCLEKQIGVFQYLYPRKAVGLFKGIPVFSRKHVQILRTKHQWRRKGRIVQEQEEPIKRIARKQNRNVFPPRLENTLSLFGQWQTIVYEPPALIDGIIPKNEHGNIEIWTPNDVPIGGVHIRLTRVQKVAKELGIDYAPAVVGFEVKGGRNVAVIDGIVVAQHFETMIQDAHATMEQDLIEKAIKRNRQIIIKRWSMMVQKLLLRKRLQEEYSTGQ</sequence>
<dbReference type="GO" id="GO:0006298">
    <property type="term" value="P:mismatch repair"/>
    <property type="evidence" value="ECO:0007669"/>
    <property type="project" value="TreeGrafter"/>
</dbReference>
<dbReference type="PANTHER" id="PTHR12135">
    <property type="entry name" value="DNA REPAIR PROTEIN XP-C / RAD4"/>
    <property type="match status" value="1"/>
</dbReference>
<dbReference type="Pfam" id="PF10405">
    <property type="entry name" value="BHD_3"/>
    <property type="match status" value="1"/>
</dbReference>
<dbReference type="InterPro" id="IPR018328">
    <property type="entry name" value="Rad4_beta-hairpin_dom3"/>
</dbReference>
<dbReference type="Gene3D" id="3.10.620.30">
    <property type="match status" value="1"/>
</dbReference>
<dbReference type="SMART" id="SM01031">
    <property type="entry name" value="BHD_2"/>
    <property type="match status" value="1"/>
</dbReference>
<dbReference type="AlphaFoldDB" id="A0A1W0A9T4"/>
<comment type="caution">
    <text evidence="9">The sequence shown here is derived from an EMBL/GenBank/DDBJ whole genome shotgun (WGS) entry which is preliminary data.</text>
</comment>
<organism evidence="9 10">
    <name type="scientific">Thraustotheca clavata</name>
    <dbReference type="NCBI Taxonomy" id="74557"/>
    <lineage>
        <taxon>Eukaryota</taxon>
        <taxon>Sar</taxon>
        <taxon>Stramenopiles</taxon>
        <taxon>Oomycota</taxon>
        <taxon>Saprolegniomycetes</taxon>
        <taxon>Saprolegniales</taxon>
        <taxon>Achlyaceae</taxon>
        <taxon>Thraustotheca</taxon>
    </lineage>
</organism>
<feature type="domain" description="Rad4 beta-hairpin" evidence="6">
    <location>
        <begin position="100"/>
        <end position="150"/>
    </location>
</feature>
<dbReference type="GO" id="GO:0003697">
    <property type="term" value="F:single-stranded DNA binding"/>
    <property type="evidence" value="ECO:0007669"/>
    <property type="project" value="TreeGrafter"/>
</dbReference>
<reference evidence="9 10" key="1">
    <citation type="journal article" date="2014" name="Genome Biol. Evol.">
        <title>The secreted proteins of Achlya hypogyna and Thraustotheca clavata identify the ancestral oomycete secretome and reveal gene acquisitions by horizontal gene transfer.</title>
        <authorList>
            <person name="Misner I."/>
            <person name="Blouin N."/>
            <person name="Leonard G."/>
            <person name="Richards T.A."/>
            <person name="Lane C.E."/>
        </authorList>
    </citation>
    <scope>NUCLEOTIDE SEQUENCE [LARGE SCALE GENOMIC DNA]</scope>
    <source>
        <strain evidence="9 10">ATCC 34112</strain>
    </source>
</reference>